<dbReference type="Pfam" id="PF12680">
    <property type="entry name" value="SnoaL_2"/>
    <property type="match status" value="1"/>
</dbReference>
<feature type="domain" description="RNA polymerase sigma factor 70 region 4 type 2" evidence="7">
    <location>
        <begin position="118"/>
        <end position="168"/>
    </location>
</feature>
<sequence length="300" mass="32888">MSDTQPDGTADAATRVFVDHRELLFSIVYNMLGSVADTDDVLQETWLAWASRYGDAGAEPIDNPRGYLVRVGVNQALARQAAVRRRRETYVGPWLPEPLATSDDTTDRGAGSELVSIALLVVLESLSPLERAVFVLHEVFGYSYTEIAGTLARRPATIRQLGHRAREHVQARRPRFRADPAVQQHVTERFIAAALGGDLASLLELLAPDVTMWNDSGGKVAKASMHPVHGREKVSRMITGFARASADLGVHYRQVNHDPAAVVFDGDDLFAVMVLNLTPDGERISGVYTVVNPDKLTHLD</sequence>
<dbReference type="NCBIfam" id="NF007214">
    <property type="entry name" value="PRK09636.1"/>
    <property type="match status" value="1"/>
</dbReference>
<evidence type="ECO:0000256" key="3">
    <source>
        <dbReference type="ARBA" id="ARBA00023015"/>
    </source>
</evidence>
<dbReference type="SUPFAM" id="SSF54427">
    <property type="entry name" value="NTF2-like"/>
    <property type="match status" value="1"/>
</dbReference>
<dbReference type="InterPro" id="IPR013325">
    <property type="entry name" value="RNA_pol_sigma_r2"/>
</dbReference>
<dbReference type="SUPFAM" id="SSF88946">
    <property type="entry name" value="Sigma2 domain of RNA polymerase sigma factors"/>
    <property type="match status" value="1"/>
</dbReference>
<dbReference type="NCBIfam" id="TIGR02937">
    <property type="entry name" value="sigma70-ECF"/>
    <property type="match status" value="1"/>
</dbReference>
<dbReference type="GO" id="GO:0003677">
    <property type="term" value="F:DNA binding"/>
    <property type="evidence" value="ECO:0007669"/>
    <property type="project" value="InterPro"/>
</dbReference>
<evidence type="ECO:0000313" key="9">
    <source>
        <dbReference type="EMBL" id="MBA0126205.1"/>
    </source>
</evidence>
<dbReference type="InterPro" id="IPR052704">
    <property type="entry name" value="ECF_Sigma-70_Domain"/>
</dbReference>
<evidence type="ECO:0000256" key="5">
    <source>
        <dbReference type="ARBA" id="ARBA00023163"/>
    </source>
</evidence>
<dbReference type="RefSeq" id="WP_180893049.1">
    <property type="nucleotide sequence ID" value="NZ_JACCKD010000004.1"/>
</dbReference>
<accession>A0A838AAE5</accession>
<dbReference type="InterPro" id="IPR014284">
    <property type="entry name" value="RNA_pol_sigma-70_dom"/>
</dbReference>
<dbReference type="Pfam" id="PF04542">
    <property type="entry name" value="Sigma70_r2"/>
    <property type="match status" value="1"/>
</dbReference>
<dbReference type="PANTHER" id="PTHR30173">
    <property type="entry name" value="SIGMA 19 FACTOR"/>
    <property type="match status" value="1"/>
</dbReference>
<name>A0A838AAE5_9PSEU</name>
<dbReference type="PANTHER" id="PTHR30173:SF36">
    <property type="entry name" value="ECF RNA POLYMERASE SIGMA FACTOR SIGJ"/>
    <property type="match status" value="1"/>
</dbReference>
<feature type="domain" description="SnoaL-like" evidence="8">
    <location>
        <begin position="188"/>
        <end position="283"/>
    </location>
</feature>
<keyword evidence="3" id="KW-0805">Transcription regulation</keyword>
<dbReference type="Gene3D" id="3.10.450.50">
    <property type="match status" value="1"/>
</dbReference>
<reference evidence="9 10" key="1">
    <citation type="submission" date="2020-07" db="EMBL/GenBank/DDBJ databases">
        <title>Genome of Haloechinothrix sp.</title>
        <authorList>
            <person name="Tang S.-K."/>
            <person name="Yang L."/>
            <person name="Zhu W.-Y."/>
        </authorList>
    </citation>
    <scope>NUCLEOTIDE SEQUENCE [LARGE SCALE GENOMIC DNA]</scope>
    <source>
        <strain evidence="9 10">YIM 98757</strain>
    </source>
</reference>
<gene>
    <name evidence="9" type="primary">sigJ</name>
    <name evidence="9" type="ORF">H0B56_11695</name>
</gene>
<evidence type="ECO:0000259" key="7">
    <source>
        <dbReference type="Pfam" id="PF08281"/>
    </source>
</evidence>
<protein>
    <submittedName>
        <fullName evidence="9">RNA polymerase sigma factor SigJ</fullName>
    </submittedName>
</protein>
<evidence type="ECO:0000256" key="1">
    <source>
        <dbReference type="ARBA" id="ARBA00010641"/>
    </source>
</evidence>
<dbReference type="InterPro" id="IPR036388">
    <property type="entry name" value="WH-like_DNA-bd_sf"/>
</dbReference>
<evidence type="ECO:0000256" key="2">
    <source>
        <dbReference type="ARBA" id="ARBA00011344"/>
    </source>
</evidence>
<proteinExistence type="inferred from homology"/>
<keyword evidence="5" id="KW-0804">Transcription</keyword>
<dbReference type="InterPro" id="IPR013324">
    <property type="entry name" value="RNA_pol_sigma_r3/r4-like"/>
</dbReference>
<evidence type="ECO:0000259" key="6">
    <source>
        <dbReference type="Pfam" id="PF04542"/>
    </source>
</evidence>
<dbReference type="SUPFAM" id="SSF88659">
    <property type="entry name" value="Sigma3 and sigma4 domains of RNA polymerase sigma factors"/>
    <property type="match status" value="1"/>
</dbReference>
<dbReference type="InterPro" id="IPR007627">
    <property type="entry name" value="RNA_pol_sigma70_r2"/>
</dbReference>
<dbReference type="InterPro" id="IPR013249">
    <property type="entry name" value="RNA_pol_sigma70_r4_t2"/>
</dbReference>
<dbReference type="InterPro" id="IPR037401">
    <property type="entry name" value="SnoaL-like"/>
</dbReference>
<comment type="subunit">
    <text evidence="2">Interacts transiently with the RNA polymerase catalytic core formed by RpoA, RpoB, RpoC and RpoZ (2 alpha, 1 beta, 1 beta' and 1 omega subunit) to form the RNA polymerase holoenzyme that can initiate transcription.</text>
</comment>
<dbReference type="Gene3D" id="1.10.1740.10">
    <property type="match status" value="1"/>
</dbReference>
<comment type="caution">
    <text evidence="9">The sequence shown here is derived from an EMBL/GenBank/DDBJ whole genome shotgun (WGS) entry which is preliminary data.</text>
</comment>
<dbReference type="Pfam" id="PF08281">
    <property type="entry name" value="Sigma70_r4_2"/>
    <property type="match status" value="1"/>
</dbReference>
<dbReference type="Gene3D" id="1.10.10.10">
    <property type="entry name" value="Winged helix-like DNA-binding domain superfamily/Winged helix DNA-binding domain"/>
    <property type="match status" value="1"/>
</dbReference>
<keyword evidence="10" id="KW-1185">Reference proteome</keyword>
<dbReference type="Proteomes" id="UP000582974">
    <property type="component" value="Unassembled WGS sequence"/>
</dbReference>
<dbReference type="InterPro" id="IPR032710">
    <property type="entry name" value="NTF2-like_dom_sf"/>
</dbReference>
<evidence type="ECO:0000256" key="4">
    <source>
        <dbReference type="ARBA" id="ARBA00023082"/>
    </source>
</evidence>
<evidence type="ECO:0000313" key="10">
    <source>
        <dbReference type="Proteomes" id="UP000582974"/>
    </source>
</evidence>
<evidence type="ECO:0000259" key="8">
    <source>
        <dbReference type="Pfam" id="PF12680"/>
    </source>
</evidence>
<feature type="domain" description="RNA polymerase sigma-70 region 2" evidence="6">
    <location>
        <begin position="18"/>
        <end position="79"/>
    </location>
</feature>
<comment type="similarity">
    <text evidence="1">Belongs to the sigma-70 factor family. ECF subfamily.</text>
</comment>
<dbReference type="GO" id="GO:0006352">
    <property type="term" value="P:DNA-templated transcription initiation"/>
    <property type="evidence" value="ECO:0007669"/>
    <property type="project" value="InterPro"/>
</dbReference>
<dbReference type="EMBL" id="JACCKD010000004">
    <property type="protein sequence ID" value="MBA0126205.1"/>
    <property type="molecule type" value="Genomic_DNA"/>
</dbReference>
<keyword evidence="4" id="KW-0731">Sigma factor</keyword>
<dbReference type="GO" id="GO:0016987">
    <property type="term" value="F:sigma factor activity"/>
    <property type="evidence" value="ECO:0007669"/>
    <property type="project" value="UniProtKB-KW"/>
</dbReference>
<dbReference type="AlphaFoldDB" id="A0A838AAE5"/>
<organism evidence="9 10">
    <name type="scientific">Haloechinothrix aidingensis</name>
    <dbReference type="NCBI Taxonomy" id="2752311"/>
    <lineage>
        <taxon>Bacteria</taxon>
        <taxon>Bacillati</taxon>
        <taxon>Actinomycetota</taxon>
        <taxon>Actinomycetes</taxon>
        <taxon>Pseudonocardiales</taxon>
        <taxon>Pseudonocardiaceae</taxon>
        <taxon>Haloechinothrix</taxon>
    </lineage>
</organism>
<dbReference type="CDD" id="cd06171">
    <property type="entry name" value="Sigma70_r4"/>
    <property type="match status" value="1"/>
</dbReference>